<name>A0A8S5P666_9CAUD</name>
<reference evidence="1" key="1">
    <citation type="journal article" date="2021" name="Proc. Natl. Acad. Sci. U.S.A.">
        <title>A Catalog of Tens of Thousands of Viruses from Human Metagenomes Reveals Hidden Associations with Chronic Diseases.</title>
        <authorList>
            <person name="Tisza M.J."/>
            <person name="Buck C.B."/>
        </authorList>
    </citation>
    <scope>NUCLEOTIDE SEQUENCE</scope>
    <source>
        <strain evidence="1">CtTwu10</strain>
    </source>
</reference>
<sequence>MADTIKTLLVDMKKYQEITGCGRYAAEALAREAKAKIKIGKKALYDVRKTELYLASNNDIHIVI</sequence>
<organism evidence="1">
    <name type="scientific">Siphoviridae sp. ctTwu10</name>
    <dbReference type="NCBI Taxonomy" id="2825525"/>
    <lineage>
        <taxon>Viruses</taxon>
        <taxon>Duplodnaviria</taxon>
        <taxon>Heunggongvirae</taxon>
        <taxon>Uroviricota</taxon>
        <taxon>Caudoviricetes</taxon>
    </lineage>
</organism>
<dbReference type="EMBL" id="BK015348">
    <property type="protein sequence ID" value="DAE02639.1"/>
    <property type="molecule type" value="Genomic_DNA"/>
</dbReference>
<accession>A0A8S5P666</accession>
<protein>
    <submittedName>
        <fullName evidence="1">Uncharacterized protein</fullName>
    </submittedName>
</protein>
<proteinExistence type="predicted"/>
<evidence type="ECO:0000313" key="1">
    <source>
        <dbReference type="EMBL" id="DAE02639.1"/>
    </source>
</evidence>